<dbReference type="PANTHER" id="PTHR14226">
    <property type="entry name" value="NEUROPATHY TARGET ESTERASE/SWISS CHEESE D.MELANOGASTER"/>
    <property type="match status" value="1"/>
</dbReference>
<gene>
    <name evidence="7" type="ORF">AB4566_03335</name>
</gene>
<comment type="caution">
    <text evidence="7">The sequence shown here is derived from an EMBL/GenBank/DDBJ whole genome shotgun (WGS) entry which is preliminary data.</text>
</comment>
<evidence type="ECO:0000256" key="5">
    <source>
        <dbReference type="SAM" id="SignalP"/>
    </source>
</evidence>
<proteinExistence type="predicted"/>
<dbReference type="PROSITE" id="PS51635">
    <property type="entry name" value="PNPLA"/>
    <property type="match status" value="1"/>
</dbReference>
<dbReference type="PANTHER" id="PTHR14226:SF29">
    <property type="entry name" value="NEUROPATHY TARGET ESTERASE SWS"/>
    <property type="match status" value="1"/>
</dbReference>
<reference evidence="7 8" key="1">
    <citation type="journal article" date="2024" name="ISME J.">
        <title>Tailless and filamentous prophages are predominant in marine Vibrio.</title>
        <authorList>
            <person name="Steensen K."/>
            <person name="Seneca J."/>
            <person name="Bartlau N."/>
            <person name="Yu X.A."/>
            <person name="Hussain F.A."/>
            <person name="Polz M.F."/>
        </authorList>
    </citation>
    <scope>NUCLEOTIDE SEQUENCE [LARGE SCALE GENOMIC DNA]</scope>
    <source>
        <strain evidence="7 8">10N.222.51.A1</strain>
    </source>
</reference>
<dbReference type="InterPro" id="IPR002641">
    <property type="entry name" value="PNPLA_dom"/>
</dbReference>
<feature type="short sequence motif" description="DGA/G" evidence="4">
    <location>
        <begin position="238"/>
        <end position="240"/>
    </location>
</feature>
<keyword evidence="2 4" id="KW-0442">Lipid degradation</keyword>
<feature type="active site" description="Proton acceptor" evidence="4">
    <location>
        <position position="238"/>
    </location>
</feature>
<feature type="chain" id="PRO_5046436811" evidence="5">
    <location>
        <begin position="25"/>
        <end position="788"/>
    </location>
</feature>
<dbReference type="CDD" id="cd07205">
    <property type="entry name" value="Pat_PNPLA6_PNPLA7_NTE1_like"/>
    <property type="match status" value="1"/>
</dbReference>
<dbReference type="Pfam" id="PF07244">
    <property type="entry name" value="POTRA"/>
    <property type="match status" value="1"/>
</dbReference>
<accession>A0ABV4N7D0</accession>
<evidence type="ECO:0000259" key="6">
    <source>
        <dbReference type="PROSITE" id="PS51635"/>
    </source>
</evidence>
<dbReference type="Gene3D" id="3.40.1090.10">
    <property type="entry name" value="Cytosolic phospholipase A2 catalytic domain"/>
    <property type="match status" value="2"/>
</dbReference>
<feature type="signal peptide" evidence="5">
    <location>
        <begin position="1"/>
        <end position="24"/>
    </location>
</feature>
<protein>
    <submittedName>
        <fullName evidence="7">Patatin-like phospholipase family protein</fullName>
    </submittedName>
</protein>
<sequence length="788" mass="87996">MVVSRWLNSYVGVLSAVFSFSVLADSTNISENIAAAESAVVAKSESLSQDEKTRPTVAVVLAGGGAKGAAHIGVLKALEEMQVPVDYITGTSMGAYVGGLYATGMSAEEIESFIYTIDWNKGYRDRVNRSERRVRDKEYEDRYQLTTDLGLRWGEVRAPKGVVQGQNMLRILRETTGNLSQLESFDQLAVPYRSVATDIIELEEVVIDKGYLVDAMMASMSVPGALPPYDLDGKMLVDGGVTNNMPVDVARAMGADIVIAVDISTDYKDEEDFTTFLTVADQLSNYLVRRSTQRQAKTLNEEDVFLQPDVGEMETTEFDKMPSAYQAGYDIAYQFEDQLRALSVTSAKFQGYIDHKQAARKQLSHIDNVVVDSVTINNNTHYTDKLLQNRLALESGDVLKTRHLESSVQELYALDRFELITYRYEKVGDEDHLVVDVDEKSWGPNYLNFRFYLEDDFETESTYALGMSANFTDINAHGAELRTNIEMGTDKLIEAELFSPFFSKEKLFTSASYVYSKQKRNLPASIDAIEKPSLEVTQDFIPLTYLENIGEVAFGYQPTLWQEFKFGARYTDGKVDSSSLSSIGSIDFTRTGAFAAYRLDTLDSFSLPTKGYYFDFEYLVSHDDTKSNVVGTPTEKSSDTVYELNAKFLAAQSYKRHTLVAKLDYGIVESKNATFPIDPKELGGFLNLSGIPRNSLIGQNLAYSSLVYRYKWFENDFGLFQSPVYLGASIEHGGVWSDNNLKLHEAPMYTAGSIFTGVDSPIGPIIFAYGKTENNYDSIYLIIGTSYK</sequence>
<evidence type="ECO:0000256" key="3">
    <source>
        <dbReference type="ARBA" id="ARBA00023098"/>
    </source>
</evidence>
<dbReference type="SUPFAM" id="SSF52151">
    <property type="entry name" value="FabD/lysophospholipase-like"/>
    <property type="match status" value="1"/>
</dbReference>
<feature type="short sequence motif" description="GXGXXG" evidence="4">
    <location>
        <begin position="63"/>
        <end position="68"/>
    </location>
</feature>
<dbReference type="Gene3D" id="2.40.160.50">
    <property type="entry name" value="membrane protein fhac: a member of the omp85/tpsb transporter family"/>
    <property type="match status" value="1"/>
</dbReference>
<dbReference type="Pfam" id="PF01734">
    <property type="entry name" value="Patatin"/>
    <property type="match status" value="1"/>
</dbReference>
<feature type="short sequence motif" description="GXSXG" evidence="4">
    <location>
        <begin position="90"/>
        <end position="94"/>
    </location>
</feature>
<dbReference type="EMBL" id="JBFRUW010000005">
    <property type="protein sequence ID" value="MFA0567299.1"/>
    <property type="molecule type" value="Genomic_DNA"/>
</dbReference>
<dbReference type="InterPro" id="IPR010827">
    <property type="entry name" value="BamA/TamA_POTRA"/>
</dbReference>
<feature type="active site" description="Nucleophile" evidence="4">
    <location>
        <position position="92"/>
    </location>
</feature>
<dbReference type="RefSeq" id="WP_137373404.1">
    <property type="nucleotide sequence ID" value="NZ_AP025490.1"/>
</dbReference>
<evidence type="ECO:0000256" key="4">
    <source>
        <dbReference type="PROSITE-ProRule" id="PRU01161"/>
    </source>
</evidence>
<keyword evidence="1 4" id="KW-0378">Hydrolase</keyword>
<keyword evidence="8" id="KW-1185">Reference proteome</keyword>
<evidence type="ECO:0000313" key="8">
    <source>
        <dbReference type="Proteomes" id="UP001570417"/>
    </source>
</evidence>
<keyword evidence="3 4" id="KW-0443">Lipid metabolism</keyword>
<evidence type="ECO:0000256" key="2">
    <source>
        <dbReference type="ARBA" id="ARBA00022963"/>
    </source>
</evidence>
<organism evidence="7 8">
    <name type="scientific">Vibrio gallaecicus</name>
    <dbReference type="NCBI Taxonomy" id="552386"/>
    <lineage>
        <taxon>Bacteria</taxon>
        <taxon>Pseudomonadati</taxon>
        <taxon>Pseudomonadota</taxon>
        <taxon>Gammaproteobacteria</taxon>
        <taxon>Vibrionales</taxon>
        <taxon>Vibrionaceae</taxon>
        <taxon>Vibrio</taxon>
    </lineage>
</organism>
<evidence type="ECO:0000256" key="1">
    <source>
        <dbReference type="ARBA" id="ARBA00022801"/>
    </source>
</evidence>
<keyword evidence="5" id="KW-0732">Signal</keyword>
<feature type="domain" description="PNPLA" evidence="6">
    <location>
        <begin position="59"/>
        <end position="251"/>
    </location>
</feature>
<name>A0ABV4N7D0_9VIBR</name>
<evidence type="ECO:0000313" key="7">
    <source>
        <dbReference type="EMBL" id="MFA0567299.1"/>
    </source>
</evidence>
<dbReference type="Gene3D" id="3.10.20.310">
    <property type="entry name" value="membrane protein fhac"/>
    <property type="match status" value="1"/>
</dbReference>
<dbReference type="InterPro" id="IPR050301">
    <property type="entry name" value="NTE"/>
</dbReference>
<dbReference type="InterPro" id="IPR016035">
    <property type="entry name" value="Acyl_Trfase/lysoPLipase"/>
</dbReference>
<dbReference type="Proteomes" id="UP001570417">
    <property type="component" value="Unassembled WGS sequence"/>
</dbReference>